<evidence type="ECO:0000313" key="1">
    <source>
        <dbReference type="EMBL" id="RYR25055.1"/>
    </source>
</evidence>
<comment type="caution">
    <text evidence="1">The sequence shown here is derived from an EMBL/GenBank/DDBJ whole genome shotgun (WGS) entry which is preliminary data.</text>
</comment>
<evidence type="ECO:0000313" key="2">
    <source>
        <dbReference type="Proteomes" id="UP000289738"/>
    </source>
</evidence>
<name>A0A445AF56_ARAHY</name>
<proteinExistence type="predicted"/>
<accession>A0A445AF56</accession>
<reference evidence="1 2" key="1">
    <citation type="submission" date="2019-01" db="EMBL/GenBank/DDBJ databases">
        <title>Sequencing of cultivated peanut Arachis hypogaea provides insights into genome evolution and oil improvement.</title>
        <authorList>
            <person name="Chen X."/>
        </authorList>
    </citation>
    <scope>NUCLEOTIDE SEQUENCE [LARGE SCALE GENOMIC DNA]</scope>
    <source>
        <strain evidence="2">cv. Fuhuasheng</strain>
        <tissue evidence="1">Leaves</tissue>
    </source>
</reference>
<sequence length="159" mass="18639">MLWHLMVDTDSHMTTNLVECINSVLKGRVIYQSLHLSRQHITGLTSCSLRKESRLSLALVLDIMTYLKCVRCLVDWSMQLTYVDNTVIVRLDWQVYVHDVYKMDHIRRVYKVRFKPFRNLTSWPAYHGPHFVPNPFIIRVTKDDSLLECRDSNGAERGG</sequence>
<dbReference type="AlphaFoldDB" id="A0A445AF56"/>
<dbReference type="EMBL" id="SDMP01000012">
    <property type="protein sequence ID" value="RYR25055.1"/>
    <property type="molecule type" value="Genomic_DNA"/>
</dbReference>
<organism evidence="1 2">
    <name type="scientific">Arachis hypogaea</name>
    <name type="common">Peanut</name>
    <dbReference type="NCBI Taxonomy" id="3818"/>
    <lineage>
        <taxon>Eukaryota</taxon>
        <taxon>Viridiplantae</taxon>
        <taxon>Streptophyta</taxon>
        <taxon>Embryophyta</taxon>
        <taxon>Tracheophyta</taxon>
        <taxon>Spermatophyta</taxon>
        <taxon>Magnoliopsida</taxon>
        <taxon>eudicotyledons</taxon>
        <taxon>Gunneridae</taxon>
        <taxon>Pentapetalae</taxon>
        <taxon>rosids</taxon>
        <taxon>fabids</taxon>
        <taxon>Fabales</taxon>
        <taxon>Fabaceae</taxon>
        <taxon>Papilionoideae</taxon>
        <taxon>50 kb inversion clade</taxon>
        <taxon>dalbergioids sensu lato</taxon>
        <taxon>Dalbergieae</taxon>
        <taxon>Pterocarpus clade</taxon>
        <taxon>Arachis</taxon>
    </lineage>
</organism>
<gene>
    <name evidence="1" type="ORF">Ahy_B02g058693</name>
</gene>
<keyword evidence="2" id="KW-1185">Reference proteome</keyword>
<protein>
    <submittedName>
        <fullName evidence="1">Uncharacterized protein</fullName>
    </submittedName>
</protein>
<dbReference type="Proteomes" id="UP000289738">
    <property type="component" value="Chromosome B02"/>
</dbReference>